<dbReference type="EMBL" id="ML119746">
    <property type="protein sequence ID" value="RPA76349.1"/>
    <property type="molecule type" value="Genomic_DNA"/>
</dbReference>
<reference evidence="2 3" key="1">
    <citation type="journal article" date="2018" name="Nat. Ecol. Evol.">
        <title>Pezizomycetes genomes reveal the molecular basis of ectomycorrhizal truffle lifestyle.</title>
        <authorList>
            <person name="Murat C."/>
            <person name="Payen T."/>
            <person name="Noel B."/>
            <person name="Kuo A."/>
            <person name="Morin E."/>
            <person name="Chen J."/>
            <person name="Kohler A."/>
            <person name="Krizsan K."/>
            <person name="Balestrini R."/>
            <person name="Da Silva C."/>
            <person name="Montanini B."/>
            <person name="Hainaut M."/>
            <person name="Levati E."/>
            <person name="Barry K.W."/>
            <person name="Belfiori B."/>
            <person name="Cichocki N."/>
            <person name="Clum A."/>
            <person name="Dockter R.B."/>
            <person name="Fauchery L."/>
            <person name="Guy J."/>
            <person name="Iotti M."/>
            <person name="Le Tacon F."/>
            <person name="Lindquist E.A."/>
            <person name="Lipzen A."/>
            <person name="Malagnac F."/>
            <person name="Mello A."/>
            <person name="Molinier V."/>
            <person name="Miyauchi S."/>
            <person name="Poulain J."/>
            <person name="Riccioni C."/>
            <person name="Rubini A."/>
            <person name="Sitrit Y."/>
            <person name="Splivallo R."/>
            <person name="Traeger S."/>
            <person name="Wang M."/>
            <person name="Zifcakova L."/>
            <person name="Wipf D."/>
            <person name="Zambonelli A."/>
            <person name="Paolocci F."/>
            <person name="Nowrousian M."/>
            <person name="Ottonello S."/>
            <person name="Baldrian P."/>
            <person name="Spatafora J.W."/>
            <person name="Henrissat B."/>
            <person name="Nagy L.G."/>
            <person name="Aury J.M."/>
            <person name="Wincker P."/>
            <person name="Grigoriev I.V."/>
            <person name="Bonfante P."/>
            <person name="Martin F.M."/>
        </authorList>
    </citation>
    <scope>NUCLEOTIDE SEQUENCE [LARGE SCALE GENOMIC DNA]</scope>
    <source>
        <strain evidence="2 3">RN42</strain>
    </source>
</reference>
<dbReference type="Proteomes" id="UP000275078">
    <property type="component" value="Unassembled WGS sequence"/>
</dbReference>
<evidence type="ECO:0000313" key="3">
    <source>
        <dbReference type="Proteomes" id="UP000275078"/>
    </source>
</evidence>
<evidence type="ECO:0000313" key="2">
    <source>
        <dbReference type="EMBL" id="RPA76349.1"/>
    </source>
</evidence>
<keyword evidence="3" id="KW-1185">Reference proteome</keyword>
<feature type="compositionally biased region" description="Polar residues" evidence="1">
    <location>
        <begin position="20"/>
        <end position="29"/>
    </location>
</feature>
<evidence type="ECO:0000256" key="1">
    <source>
        <dbReference type="SAM" id="MobiDB-lite"/>
    </source>
</evidence>
<sequence>MDPMEVDDGEPRRKRAAGETNETTGFSQGNKRHRQATRPDKKASVAPDIPRTLPPPELVLIPQISFGSTTSTATPQTSQPDIVKNDLHYSSKSISLSSLVHRTISTIAPPEVAALIAGFMGTDTKRAHIPTRSTSSSASSMPTEMADPLRFTHSPTSQAPLPVTTSSSYTLSKADKLSSQQQAPSLSHPEVLPEFHADSSASIYDSRQGSTTMVTTPQLTSVNEPKEPKYRLPTTIQMAKDLNPAPALPDSVDECYTADELEELRLDFQAIDAYNLRMEDLELEARKKMNMRLAQSIFKGRIAQSIITLDAAIGFIGDHLRTCGVLESCRFQSSPRHRRGRGVWEVVVDIGCLERVSKALKGTSLEWMNPLLREVERPTVVPDTSHCEGSKG</sequence>
<protein>
    <submittedName>
        <fullName evidence="2">Uncharacterized protein</fullName>
    </submittedName>
</protein>
<feature type="compositionally biased region" description="Polar residues" evidence="1">
    <location>
        <begin position="153"/>
        <end position="185"/>
    </location>
</feature>
<dbReference type="AlphaFoldDB" id="A0A3N4HRK6"/>
<accession>A0A3N4HRK6</accession>
<feature type="region of interest" description="Disordered" evidence="1">
    <location>
        <begin position="1"/>
        <end position="56"/>
    </location>
</feature>
<name>A0A3N4HRK6_ASCIM</name>
<feature type="region of interest" description="Disordered" evidence="1">
    <location>
        <begin position="128"/>
        <end position="188"/>
    </location>
</feature>
<gene>
    <name evidence="2" type="ORF">BJ508DRAFT_9712</name>
</gene>
<organism evidence="2 3">
    <name type="scientific">Ascobolus immersus RN42</name>
    <dbReference type="NCBI Taxonomy" id="1160509"/>
    <lineage>
        <taxon>Eukaryota</taxon>
        <taxon>Fungi</taxon>
        <taxon>Dikarya</taxon>
        <taxon>Ascomycota</taxon>
        <taxon>Pezizomycotina</taxon>
        <taxon>Pezizomycetes</taxon>
        <taxon>Pezizales</taxon>
        <taxon>Ascobolaceae</taxon>
        <taxon>Ascobolus</taxon>
    </lineage>
</organism>
<proteinExistence type="predicted"/>